<dbReference type="GO" id="GO:0015344">
    <property type="term" value="F:siderophore uptake transmembrane transporter activity"/>
    <property type="evidence" value="ECO:0007669"/>
    <property type="project" value="TreeGrafter"/>
</dbReference>
<evidence type="ECO:0000313" key="15">
    <source>
        <dbReference type="EMBL" id="ACZ12580.1"/>
    </source>
</evidence>
<sequence precursor="true">MRKKGVLGLSLVASLCLIPRVVLADAFVTLESVTLLEESLSGIGEAKVISKESLEKNQAKEMKEVFKNEPSISVGGGARNAQRVYLRGIEGTNLNITIDGAKQGGSLFQHMGDVGSIDPSLLKSVEVSTIAGADKGNGALGGSIAFETVDAQDLLTEGQELGATLRGGYYSASKGVRGGTSLYGKSGHVGILFDVSGLNQHDYRTGEGGDADNTAVKDRNYFFKASLLDYYDHSLKLGATHTTNDGHYIAGSSGSDMGVPNPNTPTSHILTTRDTYTLDYRYNPASEWIDLKTNLYYNDRNYDNQTNNTDVTSENYGGNIKNSFGFATGALNHFYSVGMDYDIEDGVTQTTSGDITNTSKTLGAFVQGSSNYKIATLRYGVRLDEYSIEYGPSNEVTGHEFSPNVGLDVELFEGLNAFSNYSESMKIGSVIPVQWLSNATATTTFNGTLNGDLEPESSKQIEGGLRYKNRSLFSDSDSMTLGMSLFKTTISDLIRKNPAGGPTISNIYNSDVDIISKGYELKASYALAPFKTSLSFLHANVEDENGVAILERRVAGSVGDTFVWDNSWRINPEFALGYTLTSVGKMDDEIERGSYVVHDLSLEYTPASIKNLTLYFAINNLFDKEYYAQTSIESGDTLVEEAGRDFRASFKYVF</sequence>
<keyword evidence="3 10" id="KW-0813">Transport</keyword>
<dbReference type="Gene3D" id="2.170.130.10">
    <property type="entry name" value="TonB-dependent receptor, plug domain"/>
    <property type="match status" value="1"/>
</dbReference>
<dbReference type="Gene3D" id="2.40.170.20">
    <property type="entry name" value="TonB-dependent receptor, beta-barrel domain"/>
    <property type="match status" value="1"/>
</dbReference>
<dbReference type="PANTHER" id="PTHR30069">
    <property type="entry name" value="TONB-DEPENDENT OUTER MEMBRANE RECEPTOR"/>
    <property type="match status" value="1"/>
</dbReference>
<dbReference type="GO" id="GO:0009279">
    <property type="term" value="C:cell outer membrane"/>
    <property type="evidence" value="ECO:0007669"/>
    <property type="project" value="UniProtKB-SubCell"/>
</dbReference>
<dbReference type="EMBL" id="CP001816">
    <property type="protein sequence ID" value="ACZ12580.1"/>
    <property type="molecule type" value="Genomic_DNA"/>
</dbReference>
<protein>
    <submittedName>
        <fullName evidence="15">TonB-dependent receptor</fullName>
    </submittedName>
</protein>
<gene>
    <name evidence="15" type="ordered locus">Sdel_1564</name>
</gene>
<evidence type="ECO:0000256" key="11">
    <source>
        <dbReference type="RuleBase" id="RU003357"/>
    </source>
</evidence>
<dbReference type="RefSeq" id="WP_012857330.1">
    <property type="nucleotide sequence ID" value="NC_013512.1"/>
</dbReference>
<dbReference type="CDD" id="cd01347">
    <property type="entry name" value="ligand_gated_channel"/>
    <property type="match status" value="1"/>
</dbReference>
<evidence type="ECO:0000256" key="8">
    <source>
        <dbReference type="ARBA" id="ARBA00023136"/>
    </source>
</evidence>
<dbReference type="Pfam" id="PF07715">
    <property type="entry name" value="Plug"/>
    <property type="match status" value="1"/>
</dbReference>
<accession>D1B3B0</accession>
<feature type="domain" description="TonB-dependent receptor-like beta-barrel" evidence="13">
    <location>
        <begin position="228"/>
        <end position="621"/>
    </location>
</feature>
<evidence type="ECO:0000256" key="6">
    <source>
        <dbReference type="ARBA" id="ARBA00022729"/>
    </source>
</evidence>
<evidence type="ECO:0000256" key="10">
    <source>
        <dbReference type="PROSITE-ProRule" id="PRU01360"/>
    </source>
</evidence>
<reference evidence="15 16" key="2">
    <citation type="journal article" date="2010" name="Stand. Genomic Sci.">
        <title>Complete genome sequence of Sulfurospirillum deleyianum type strain (5175).</title>
        <authorList>
            <person name="Sikorski J."/>
            <person name="Lapidus A."/>
            <person name="Copeland A."/>
            <person name="Glavina Del Rio T."/>
            <person name="Nolan M."/>
            <person name="Lucas S."/>
            <person name="Chen F."/>
            <person name="Tice H."/>
            <person name="Cheng J.F."/>
            <person name="Saunders E."/>
            <person name="Bruce D."/>
            <person name="Goodwin L."/>
            <person name="Pitluck S."/>
            <person name="Ovchinnikova G."/>
            <person name="Pati A."/>
            <person name="Ivanova N."/>
            <person name="Mavromatis K."/>
            <person name="Chen A."/>
            <person name="Palaniappan K."/>
            <person name="Chain P."/>
            <person name="Land M."/>
            <person name="Hauser L."/>
            <person name="Chang Y.J."/>
            <person name="Jeffries C.D."/>
            <person name="Brettin T."/>
            <person name="Detter J.C."/>
            <person name="Han C."/>
            <person name="Rohde M."/>
            <person name="Lang E."/>
            <person name="Spring S."/>
            <person name="Goker M."/>
            <person name="Bristow J."/>
            <person name="Eisen J.A."/>
            <person name="Markowitz V."/>
            <person name="Hugenholtz P."/>
            <person name="Kyrpides N.C."/>
            <person name="Klenk H.P."/>
        </authorList>
    </citation>
    <scope>NUCLEOTIDE SEQUENCE [LARGE SCALE GENOMIC DNA]</scope>
    <source>
        <strain evidence="16">ATCC 51133 / DSM 6946 / 5175</strain>
    </source>
</reference>
<dbReference type="Proteomes" id="UP000002222">
    <property type="component" value="Chromosome"/>
</dbReference>
<dbReference type="HOGENOM" id="CLU_008287_19_4_7"/>
<dbReference type="eggNOG" id="COG4206">
    <property type="taxonomic scope" value="Bacteria"/>
</dbReference>
<dbReference type="InterPro" id="IPR010917">
    <property type="entry name" value="TonB_rcpt_CS"/>
</dbReference>
<keyword evidence="8 10" id="KW-0472">Membrane</keyword>
<feature type="domain" description="TonB-dependent receptor plug" evidence="14">
    <location>
        <begin position="46"/>
        <end position="142"/>
    </location>
</feature>
<name>D1B3B0_SULD5</name>
<feature type="chain" id="PRO_5003020165" evidence="12">
    <location>
        <begin position="25"/>
        <end position="654"/>
    </location>
</feature>
<keyword evidence="4 10" id="KW-1134">Transmembrane beta strand</keyword>
<reference evidence="16" key="1">
    <citation type="submission" date="2009-11" db="EMBL/GenBank/DDBJ databases">
        <title>The complete genome of Sulfurospirillum deleyianum DSM 6946.</title>
        <authorList>
            <consortium name="US DOE Joint Genome Institute (JGI-PGF)"/>
            <person name="Lucas S."/>
            <person name="Copeland A."/>
            <person name="Lapidus A."/>
            <person name="Glavina del Rio T."/>
            <person name="Dalin E."/>
            <person name="Tice H."/>
            <person name="Bruce D."/>
            <person name="Goodwin L."/>
            <person name="Pitluck S."/>
            <person name="Kyrpides N."/>
            <person name="Mavromatis K."/>
            <person name="Ivanova N."/>
            <person name="Ovchinnikova G."/>
            <person name="Munk A.C."/>
            <person name="Lu M."/>
            <person name="Brettin T."/>
            <person name="Detter J.C."/>
            <person name="Han C."/>
            <person name="Tapia R."/>
            <person name="Larimer F."/>
            <person name="Land M."/>
            <person name="Hauser L."/>
            <person name="Markowitz V."/>
            <person name="Cheng J.F."/>
            <person name="Hugenholtz P."/>
            <person name="Woyke T."/>
            <person name="Wu D."/>
            <person name="Aumann P."/>
            <person name="Schneider S."/>
            <person name="Lang E."/>
            <person name="Spring S."/>
            <person name="Klenk H.P."/>
            <person name="Eisen J.A."/>
        </authorList>
    </citation>
    <scope>NUCLEOTIDE SEQUENCE [LARGE SCALE GENOMIC DNA]</scope>
    <source>
        <strain evidence="16">ATCC 51133 / DSM 6946 / 5175</strain>
    </source>
</reference>
<dbReference type="STRING" id="525898.Sdel_1564"/>
<dbReference type="Pfam" id="PF00593">
    <property type="entry name" value="TonB_dep_Rec_b-barrel"/>
    <property type="match status" value="1"/>
</dbReference>
<dbReference type="AlphaFoldDB" id="D1B3B0"/>
<dbReference type="InterPro" id="IPR037066">
    <property type="entry name" value="Plug_dom_sf"/>
</dbReference>
<evidence type="ECO:0000256" key="9">
    <source>
        <dbReference type="ARBA" id="ARBA00023237"/>
    </source>
</evidence>
<evidence type="ECO:0000256" key="7">
    <source>
        <dbReference type="ARBA" id="ARBA00023077"/>
    </source>
</evidence>
<evidence type="ECO:0000256" key="4">
    <source>
        <dbReference type="ARBA" id="ARBA00022452"/>
    </source>
</evidence>
<comment type="subcellular location">
    <subcellularLocation>
        <location evidence="1 10">Cell outer membrane</location>
        <topology evidence="1 10">Multi-pass membrane protein</topology>
    </subcellularLocation>
</comment>
<evidence type="ECO:0000256" key="2">
    <source>
        <dbReference type="ARBA" id="ARBA00009810"/>
    </source>
</evidence>
<dbReference type="GO" id="GO:0044718">
    <property type="term" value="P:siderophore transmembrane transport"/>
    <property type="evidence" value="ECO:0007669"/>
    <property type="project" value="TreeGrafter"/>
</dbReference>
<dbReference type="PROSITE" id="PS52016">
    <property type="entry name" value="TONB_DEPENDENT_REC_3"/>
    <property type="match status" value="1"/>
</dbReference>
<evidence type="ECO:0000256" key="12">
    <source>
        <dbReference type="SAM" id="SignalP"/>
    </source>
</evidence>
<comment type="similarity">
    <text evidence="2 10 11">Belongs to the TonB-dependent receptor family.</text>
</comment>
<evidence type="ECO:0000256" key="1">
    <source>
        <dbReference type="ARBA" id="ARBA00004571"/>
    </source>
</evidence>
<keyword evidence="15" id="KW-0675">Receptor</keyword>
<dbReference type="PANTHER" id="PTHR30069:SF41">
    <property type="entry name" value="HEME_HEMOPEXIN UTILIZATION PROTEIN C"/>
    <property type="match status" value="1"/>
</dbReference>
<dbReference type="SUPFAM" id="SSF56935">
    <property type="entry name" value="Porins"/>
    <property type="match status" value="1"/>
</dbReference>
<dbReference type="OrthoDB" id="9790771at2"/>
<evidence type="ECO:0000259" key="14">
    <source>
        <dbReference type="Pfam" id="PF07715"/>
    </source>
</evidence>
<evidence type="ECO:0000256" key="5">
    <source>
        <dbReference type="ARBA" id="ARBA00022692"/>
    </source>
</evidence>
<dbReference type="InterPro" id="IPR036942">
    <property type="entry name" value="Beta-barrel_TonB_sf"/>
</dbReference>
<dbReference type="InterPro" id="IPR012910">
    <property type="entry name" value="Plug_dom"/>
</dbReference>
<keyword evidence="6 12" id="KW-0732">Signal</keyword>
<dbReference type="PROSITE" id="PS01156">
    <property type="entry name" value="TONB_DEPENDENT_REC_2"/>
    <property type="match status" value="1"/>
</dbReference>
<keyword evidence="5 10" id="KW-0812">Transmembrane</keyword>
<evidence type="ECO:0000256" key="3">
    <source>
        <dbReference type="ARBA" id="ARBA00022448"/>
    </source>
</evidence>
<keyword evidence="16" id="KW-1185">Reference proteome</keyword>
<feature type="signal peptide" evidence="12">
    <location>
        <begin position="1"/>
        <end position="24"/>
    </location>
</feature>
<evidence type="ECO:0000313" key="16">
    <source>
        <dbReference type="Proteomes" id="UP000002222"/>
    </source>
</evidence>
<organism evidence="15 16">
    <name type="scientific">Sulfurospirillum deleyianum (strain ATCC 51133 / DSM 6946 / 5175)</name>
    <dbReference type="NCBI Taxonomy" id="525898"/>
    <lineage>
        <taxon>Bacteria</taxon>
        <taxon>Pseudomonadati</taxon>
        <taxon>Campylobacterota</taxon>
        <taxon>Epsilonproteobacteria</taxon>
        <taxon>Campylobacterales</taxon>
        <taxon>Sulfurospirillaceae</taxon>
        <taxon>Sulfurospirillum</taxon>
    </lineage>
</organism>
<dbReference type="InterPro" id="IPR039426">
    <property type="entry name" value="TonB-dep_rcpt-like"/>
</dbReference>
<proteinExistence type="inferred from homology"/>
<keyword evidence="7 11" id="KW-0798">TonB box</keyword>
<keyword evidence="9 10" id="KW-0998">Cell outer membrane</keyword>
<dbReference type="KEGG" id="sdl:Sdel_1564"/>
<dbReference type="InterPro" id="IPR000531">
    <property type="entry name" value="Beta-barrel_TonB"/>
</dbReference>
<evidence type="ECO:0000259" key="13">
    <source>
        <dbReference type="Pfam" id="PF00593"/>
    </source>
</evidence>